<sequence>MRAYRTFHSCRTEVTRGTNRCGIGRTALRCACSCRPHFRDRTSVEHGMAGYQSVHGVMHALETLLNVRMPAALSANRVDARAVVVGSKDLLTAPAGNRLALYLHRLTVDPTIPGGWVRAGATLPARREPEVSLRLHFLMIAFGETARAEIDLMAWGLQQLLAIGQLDIDQLNDPAFAWREAEVVQLATEEMATEDLLRIWDALKIEYHLTVPCVARAVRVRADAPREEWPAVTSRILVAGDEEAAR</sequence>
<dbReference type="Proteomes" id="UP000697995">
    <property type="component" value="Unassembled WGS sequence"/>
</dbReference>
<dbReference type="Pfam" id="PF14065">
    <property type="entry name" value="Pvc16_N"/>
    <property type="match status" value="1"/>
</dbReference>
<proteinExistence type="predicted"/>
<dbReference type="InterPro" id="IPR025351">
    <property type="entry name" value="Pvc16_N"/>
</dbReference>
<evidence type="ECO:0000313" key="2">
    <source>
        <dbReference type="EMBL" id="MBK1657101.1"/>
    </source>
</evidence>
<comment type="caution">
    <text evidence="2">The sequence shown here is derived from an EMBL/GenBank/DDBJ whole genome shotgun (WGS) entry which is preliminary data.</text>
</comment>
<protein>
    <recommendedName>
        <fullName evidence="1">Pvc16 N-terminal domain-containing protein</fullName>
    </recommendedName>
</protein>
<gene>
    <name evidence="2" type="ORF">CKO45_02510</name>
</gene>
<organism evidence="2 3">
    <name type="scientific">Paracraurococcus ruber</name>
    <dbReference type="NCBI Taxonomy" id="77675"/>
    <lineage>
        <taxon>Bacteria</taxon>
        <taxon>Pseudomonadati</taxon>
        <taxon>Pseudomonadota</taxon>
        <taxon>Alphaproteobacteria</taxon>
        <taxon>Acetobacterales</taxon>
        <taxon>Roseomonadaceae</taxon>
        <taxon>Paracraurococcus</taxon>
    </lineage>
</organism>
<dbReference type="EMBL" id="NRSG01000009">
    <property type="protein sequence ID" value="MBK1657101.1"/>
    <property type="molecule type" value="Genomic_DNA"/>
</dbReference>
<feature type="domain" description="Pvc16 N-terminal" evidence="1">
    <location>
        <begin position="57"/>
        <end position="233"/>
    </location>
</feature>
<evidence type="ECO:0000259" key="1">
    <source>
        <dbReference type="Pfam" id="PF14065"/>
    </source>
</evidence>
<name>A0ABS1CRM2_9PROT</name>
<keyword evidence="3" id="KW-1185">Reference proteome</keyword>
<accession>A0ABS1CRM2</accession>
<reference evidence="2 3" key="1">
    <citation type="journal article" date="2020" name="Microorganisms">
        <title>Osmotic Adaptation and Compatible Solute Biosynthesis of Phototrophic Bacteria as Revealed from Genome Analyses.</title>
        <authorList>
            <person name="Imhoff J.F."/>
            <person name="Rahn T."/>
            <person name="Kunzel S."/>
            <person name="Keller A."/>
            <person name="Neulinger S.C."/>
        </authorList>
    </citation>
    <scope>NUCLEOTIDE SEQUENCE [LARGE SCALE GENOMIC DNA]</scope>
    <source>
        <strain evidence="2 3">DSM 15382</strain>
    </source>
</reference>
<evidence type="ECO:0000313" key="3">
    <source>
        <dbReference type="Proteomes" id="UP000697995"/>
    </source>
</evidence>